<proteinExistence type="predicted"/>
<dbReference type="GeneID" id="77470728"/>
<organism evidence="2 3">
    <name type="scientific">Faecalibacillus faecis</name>
    <dbReference type="NCBI Taxonomy" id="1982628"/>
    <lineage>
        <taxon>Bacteria</taxon>
        <taxon>Bacillati</taxon>
        <taxon>Bacillota</taxon>
        <taxon>Erysipelotrichia</taxon>
        <taxon>Erysipelotrichales</taxon>
        <taxon>Coprobacillaceae</taxon>
        <taxon>Faecalibacillus</taxon>
    </lineage>
</organism>
<sequence>MLDDKQFEDLIRPISNIYSDIEYELLMEIASRFKNYDSLSGSLEWYTKKLDELGGLNQEAVRIIAKYSNKTEKEVKRVLEKAGYDAIPLQEYKRIYDVEGISIDPSTITITRVLENSFVESKELFKLINTKAVEGTKKAYMDILNQAYLEVSGGYYDYNTSIQKACKKMANKGISCATYQRSNGKTVQMSIESVVRRDTLTSINQTANKANDKFIEELKAKHVYVTEHAGARNKGVGWQNHESWQGKVYLIEGSDDKYKNFVATTGYGKVDGLAGVNCRHSHYAFFPGFSVIPESPSYNPKLYDLTQKQRYFERGIRKWKKQLAIYEGLEDDVNIAVCKKKVKEWQNNLQKFIDEHEELKRDYSRERVY</sequence>
<dbReference type="InterPro" id="IPR009319">
    <property type="entry name" value="Phage_A118_VSP1"/>
</dbReference>
<feature type="coiled-coil region" evidence="1">
    <location>
        <begin position="335"/>
        <end position="362"/>
    </location>
</feature>
<evidence type="ECO:0000256" key="1">
    <source>
        <dbReference type="SAM" id="Coils"/>
    </source>
</evidence>
<reference evidence="3" key="1">
    <citation type="submission" date="2018-03" db="EMBL/GenBank/DDBJ databases">
        <title>Lachnoclostridium SNUG30370 gen.nov., sp.nov., isolated from human faeces.</title>
        <authorList>
            <person name="Seo B."/>
            <person name="Jeon K."/>
            <person name="Ko G."/>
        </authorList>
    </citation>
    <scope>NUCLEOTIDE SEQUENCE [LARGE SCALE GENOMIC DNA]</scope>
    <source>
        <strain evidence="3">SNUG30370</strain>
    </source>
</reference>
<evidence type="ECO:0000313" key="2">
    <source>
        <dbReference type="EMBL" id="PST40548.1"/>
    </source>
</evidence>
<name>A0A2T3FZ37_9FIRM</name>
<evidence type="ECO:0008006" key="4">
    <source>
        <dbReference type="Google" id="ProtNLM"/>
    </source>
</evidence>
<dbReference type="Proteomes" id="UP000241201">
    <property type="component" value="Unassembled WGS sequence"/>
</dbReference>
<dbReference type="RefSeq" id="WP_106987855.1">
    <property type="nucleotide sequence ID" value="NZ_PYLP01000006.1"/>
</dbReference>
<dbReference type="GO" id="GO:0005198">
    <property type="term" value="F:structural molecule activity"/>
    <property type="evidence" value="ECO:0007669"/>
    <property type="project" value="InterPro"/>
</dbReference>
<gene>
    <name evidence="2" type="ORF">C7U55_06445</name>
</gene>
<dbReference type="Pfam" id="PF06152">
    <property type="entry name" value="Phage_min_cap2"/>
    <property type="match status" value="1"/>
</dbReference>
<accession>A0A2T3FZ37</accession>
<dbReference type="AlphaFoldDB" id="A0A2T3FZ37"/>
<keyword evidence="1" id="KW-0175">Coiled coil</keyword>
<dbReference type="EMBL" id="PYLP01000006">
    <property type="protein sequence ID" value="PST40548.1"/>
    <property type="molecule type" value="Genomic_DNA"/>
</dbReference>
<keyword evidence="3" id="KW-1185">Reference proteome</keyword>
<evidence type="ECO:0000313" key="3">
    <source>
        <dbReference type="Proteomes" id="UP000241201"/>
    </source>
</evidence>
<comment type="caution">
    <text evidence="2">The sequence shown here is derived from an EMBL/GenBank/DDBJ whole genome shotgun (WGS) entry which is preliminary data.</text>
</comment>
<protein>
    <recommendedName>
        <fullName evidence="4">Minor capsid protein</fullName>
    </recommendedName>
</protein>